<reference evidence="2" key="1">
    <citation type="journal article" date="2022" name="Int. J. Mol. Sci.">
        <title>Draft Genome of Tanacetum Coccineum: Genomic Comparison of Closely Related Tanacetum-Family Plants.</title>
        <authorList>
            <person name="Yamashiro T."/>
            <person name="Shiraishi A."/>
            <person name="Nakayama K."/>
            <person name="Satake H."/>
        </authorList>
    </citation>
    <scope>NUCLEOTIDE SEQUENCE</scope>
</reference>
<organism evidence="2 3">
    <name type="scientific">Tanacetum coccineum</name>
    <dbReference type="NCBI Taxonomy" id="301880"/>
    <lineage>
        <taxon>Eukaryota</taxon>
        <taxon>Viridiplantae</taxon>
        <taxon>Streptophyta</taxon>
        <taxon>Embryophyta</taxon>
        <taxon>Tracheophyta</taxon>
        <taxon>Spermatophyta</taxon>
        <taxon>Magnoliopsida</taxon>
        <taxon>eudicotyledons</taxon>
        <taxon>Gunneridae</taxon>
        <taxon>Pentapetalae</taxon>
        <taxon>asterids</taxon>
        <taxon>campanulids</taxon>
        <taxon>Asterales</taxon>
        <taxon>Asteraceae</taxon>
        <taxon>Asteroideae</taxon>
        <taxon>Anthemideae</taxon>
        <taxon>Anthemidinae</taxon>
        <taxon>Tanacetum</taxon>
    </lineage>
</organism>
<protein>
    <submittedName>
        <fullName evidence="2">Uncharacterized protein</fullName>
    </submittedName>
</protein>
<keyword evidence="3" id="KW-1185">Reference proteome</keyword>
<proteinExistence type="predicted"/>
<evidence type="ECO:0000313" key="3">
    <source>
        <dbReference type="Proteomes" id="UP001151760"/>
    </source>
</evidence>
<name>A0ABQ5B8Q5_9ASTR</name>
<feature type="compositionally biased region" description="Acidic residues" evidence="1">
    <location>
        <begin position="108"/>
        <end position="145"/>
    </location>
</feature>
<dbReference type="Proteomes" id="UP001151760">
    <property type="component" value="Unassembled WGS sequence"/>
</dbReference>
<evidence type="ECO:0000313" key="2">
    <source>
        <dbReference type="EMBL" id="GJT11225.1"/>
    </source>
</evidence>
<feature type="region of interest" description="Disordered" evidence="1">
    <location>
        <begin position="56"/>
        <end position="155"/>
    </location>
</feature>
<gene>
    <name evidence="2" type="ORF">Tco_0858267</name>
</gene>
<reference evidence="2" key="2">
    <citation type="submission" date="2022-01" db="EMBL/GenBank/DDBJ databases">
        <authorList>
            <person name="Yamashiro T."/>
            <person name="Shiraishi A."/>
            <person name="Satake H."/>
            <person name="Nakayama K."/>
        </authorList>
    </citation>
    <scope>NUCLEOTIDE SEQUENCE</scope>
</reference>
<evidence type="ECO:0000256" key="1">
    <source>
        <dbReference type="SAM" id="MobiDB-lite"/>
    </source>
</evidence>
<comment type="caution">
    <text evidence="2">The sequence shown here is derived from an EMBL/GenBank/DDBJ whole genome shotgun (WGS) entry which is preliminary data.</text>
</comment>
<dbReference type="EMBL" id="BQNB010013051">
    <property type="protein sequence ID" value="GJT11225.1"/>
    <property type="molecule type" value="Genomic_DNA"/>
</dbReference>
<feature type="compositionally biased region" description="Pro residues" evidence="1">
    <location>
        <begin position="57"/>
        <end position="73"/>
    </location>
</feature>
<feature type="compositionally biased region" description="Acidic residues" evidence="1">
    <location>
        <begin position="84"/>
        <end position="101"/>
    </location>
</feature>
<accession>A0ABQ5B8Q5</accession>
<sequence>MSLSVSEDSQVTYTTSFFFAVSSPFGGLSDIGSPGVDGPPVMPEDPYAYVVATFQAPPSPDYVPSPEYPPLPEFVPESYFPESDHEEDPEEDDDEDPEEYPSDYPTDRDDDDEEEEEPLRDETGDEEEDEDNKEEDEDNEEEEEEHLVLVDSVPPPVHRVTARISIRPQTPVSLPSDTKVARLLAIPTPPSSPLSPWSSPLP</sequence>